<reference evidence="2 3" key="1">
    <citation type="submission" date="2021-03" db="EMBL/GenBank/DDBJ databases">
        <title>Lysobacter sp. nov. isolated from soil of gangwondo yeongwol, south Korea.</title>
        <authorList>
            <person name="Kim K.R."/>
            <person name="Kim K.H."/>
            <person name="Jeon C.O."/>
        </authorList>
    </citation>
    <scope>NUCLEOTIDE SEQUENCE [LARGE SCALE GENOMIC DNA]</scope>
    <source>
        <strain evidence="2 3">R19</strain>
    </source>
</reference>
<feature type="transmembrane region" description="Helical" evidence="1">
    <location>
        <begin position="31"/>
        <end position="53"/>
    </location>
</feature>
<keyword evidence="1" id="KW-1133">Transmembrane helix</keyword>
<dbReference type="KEGG" id="lsf:I8J32_007750"/>
<evidence type="ECO:0000256" key="1">
    <source>
        <dbReference type="SAM" id="Phobius"/>
    </source>
</evidence>
<dbReference type="Proteomes" id="UP000639274">
    <property type="component" value="Chromosome"/>
</dbReference>
<organism evidence="2 3">
    <name type="scientific">Agrilutibacter solisilvae</name>
    <dbReference type="NCBI Taxonomy" id="2763317"/>
    <lineage>
        <taxon>Bacteria</taxon>
        <taxon>Pseudomonadati</taxon>
        <taxon>Pseudomonadota</taxon>
        <taxon>Gammaproteobacteria</taxon>
        <taxon>Lysobacterales</taxon>
        <taxon>Lysobacteraceae</taxon>
        <taxon>Agrilutibacter</taxon>
    </lineage>
</organism>
<keyword evidence="1" id="KW-0472">Membrane</keyword>
<protein>
    <submittedName>
        <fullName evidence="2">Uncharacterized protein</fullName>
    </submittedName>
</protein>
<gene>
    <name evidence="2" type="ORF">I8J32_007750</name>
</gene>
<keyword evidence="1" id="KW-0812">Transmembrane</keyword>
<feature type="transmembrane region" description="Helical" evidence="1">
    <location>
        <begin position="60"/>
        <end position="81"/>
    </location>
</feature>
<proteinExistence type="predicted"/>
<dbReference type="AlphaFoldDB" id="A0A975AU34"/>
<name>A0A975AU34_9GAMM</name>
<keyword evidence="3" id="KW-1185">Reference proteome</keyword>
<dbReference type="RefSeq" id="WP_200610356.1">
    <property type="nucleotide sequence ID" value="NZ_CP071518.1"/>
</dbReference>
<sequence>MNILVGCLSLAMLVFLKTSSRVPAEIHLSAIATATAATTAGFLVFASVMALLGKPRWRRLMLLAAVSFYGSIMVQNALLLAQAEDSLVPASKLTSHLIRSGLEVAINLWALLSPRTRQYFDRELAAP</sequence>
<accession>A0A975AU34</accession>
<evidence type="ECO:0000313" key="2">
    <source>
        <dbReference type="EMBL" id="QSX79720.1"/>
    </source>
</evidence>
<dbReference type="EMBL" id="CP071518">
    <property type="protein sequence ID" value="QSX79720.1"/>
    <property type="molecule type" value="Genomic_DNA"/>
</dbReference>
<evidence type="ECO:0000313" key="3">
    <source>
        <dbReference type="Proteomes" id="UP000639274"/>
    </source>
</evidence>